<gene>
    <name evidence="2" type="ORF">MTR67_011638</name>
</gene>
<feature type="region of interest" description="Disordered" evidence="1">
    <location>
        <begin position="65"/>
        <end position="84"/>
    </location>
</feature>
<evidence type="ECO:0000313" key="2">
    <source>
        <dbReference type="EMBL" id="WMV18253.1"/>
    </source>
</evidence>
<sequence>MDPNSQNSQLNQVLNNVLGLVDDASLLSQNAEHNEDSDCAYDGPESYLHSDDKDLINLLFEEMNQPEQEESISFGDGEEYEADE</sequence>
<accession>A0AAF0Q8F4</accession>
<dbReference type="EMBL" id="CP133614">
    <property type="protein sequence ID" value="WMV18253.1"/>
    <property type="molecule type" value="Genomic_DNA"/>
</dbReference>
<name>A0AAF0Q8F4_SOLVR</name>
<proteinExistence type="predicted"/>
<evidence type="ECO:0000256" key="1">
    <source>
        <dbReference type="SAM" id="MobiDB-lite"/>
    </source>
</evidence>
<reference evidence="2" key="1">
    <citation type="submission" date="2023-08" db="EMBL/GenBank/DDBJ databases">
        <title>A de novo genome assembly of Solanum verrucosum Schlechtendal, a Mexican diploid species geographically isolated from the other diploid A-genome species in potato relatives.</title>
        <authorList>
            <person name="Hosaka K."/>
        </authorList>
    </citation>
    <scope>NUCLEOTIDE SEQUENCE</scope>
    <source>
        <tissue evidence="2">Young leaves</tissue>
    </source>
</reference>
<organism evidence="2 3">
    <name type="scientific">Solanum verrucosum</name>
    <dbReference type="NCBI Taxonomy" id="315347"/>
    <lineage>
        <taxon>Eukaryota</taxon>
        <taxon>Viridiplantae</taxon>
        <taxon>Streptophyta</taxon>
        <taxon>Embryophyta</taxon>
        <taxon>Tracheophyta</taxon>
        <taxon>Spermatophyta</taxon>
        <taxon>Magnoliopsida</taxon>
        <taxon>eudicotyledons</taxon>
        <taxon>Gunneridae</taxon>
        <taxon>Pentapetalae</taxon>
        <taxon>asterids</taxon>
        <taxon>lamiids</taxon>
        <taxon>Solanales</taxon>
        <taxon>Solanaceae</taxon>
        <taxon>Solanoideae</taxon>
        <taxon>Solaneae</taxon>
        <taxon>Solanum</taxon>
    </lineage>
</organism>
<evidence type="ECO:0000313" key="3">
    <source>
        <dbReference type="Proteomes" id="UP001234989"/>
    </source>
</evidence>
<keyword evidence="3" id="KW-1185">Reference proteome</keyword>
<dbReference type="Proteomes" id="UP001234989">
    <property type="component" value="Chromosome 3"/>
</dbReference>
<protein>
    <submittedName>
        <fullName evidence="2">Uncharacterized protein</fullName>
    </submittedName>
</protein>
<dbReference type="AlphaFoldDB" id="A0AAF0Q8F4"/>